<name>A0ABT8GK68_9MICO</name>
<protein>
    <recommendedName>
        <fullName evidence="7">Lysozyme</fullName>
        <ecNumber evidence="7">3.2.1.17</ecNumber>
    </recommendedName>
</protein>
<keyword evidence="3 7" id="KW-0081">Bacteriolytic enzyme</keyword>
<dbReference type="InterPro" id="IPR033907">
    <property type="entry name" value="Endolysin_autolysin"/>
</dbReference>
<dbReference type="EC" id="3.2.1.17" evidence="7"/>
<dbReference type="Proteomes" id="UP001172708">
    <property type="component" value="Unassembled WGS sequence"/>
</dbReference>
<dbReference type="InterPro" id="IPR023347">
    <property type="entry name" value="Lysozyme_dom_sf"/>
</dbReference>
<evidence type="ECO:0000256" key="5">
    <source>
        <dbReference type="ARBA" id="ARBA00023200"/>
    </source>
</evidence>
<proteinExistence type="inferred from homology"/>
<evidence type="ECO:0000256" key="2">
    <source>
        <dbReference type="ARBA" id="ARBA00022529"/>
    </source>
</evidence>
<keyword evidence="5" id="KW-1035">Host cytoplasm</keyword>
<comment type="catalytic activity">
    <reaction evidence="1 7">
        <text>Hydrolysis of (1-&gt;4)-beta-linkages between N-acetylmuramic acid and N-acetyl-D-glucosamine residues in a peptidoglycan and between N-acetyl-D-glucosamine residues in chitodextrins.</text>
        <dbReference type="EC" id="3.2.1.17"/>
    </reaction>
</comment>
<evidence type="ECO:0000313" key="8">
    <source>
        <dbReference type="EMBL" id="MDN4481843.1"/>
    </source>
</evidence>
<dbReference type="PANTHER" id="PTHR38107">
    <property type="match status" value="1"/>
</dbReference>
<organism evidence="8 9">
    <name type="scientific">Demequina muriae</name>
    <dbReference type="NCBI Taxonomy" id="3051664"/>
    <lineage>
        <taxon>Bacteria</taxon>
        <taxon>Bacillati</taxon>
        <taxon>Actinomycetota</taxon>
        <taxon>Actinomycetes</taxon>
        <taxon>Micrococcales</taxon>
        <taxon>Demequinaceae</taxon>
        <taxon>Demequina</taxon>
    </lineage>
</organism>
<evidence type="ECO:0000256" key="1">
    <source>
        <dbReference type="ARBA" id="ARBA00000632"/>
    </source>
</evidence>
<keyword evidence="2 7" id="KW-0929">Antimicrobial</keyword>
<dbReference type="InterPro" id="IPR023346">
    <property type="entry name" value="Lysozyme-like_dom_sf"/>
</dbReference>
<dbReference type="InterPro" id="IPR002196">
    <property type="entry name" value="Glyco_hydro_24"/>
</dbReference>
<dbReference type="SUPFAM" id="SSF53955">
    <property type="entry name" value="Lysozyme-like"/>
    <property type="match status" value="1"/>
</dbReference>
<evidence type="ECO:0000256" key="6">
    <source>
        <dbReference type="ARBA" id="ARBA00023295"/>
    </source>
</evidence>
<comment type="similarity">
    <text evidence="7">Belongs to the glycosyl hydrolase 24 family.</text>
</comment>
<evidence type="ECO:0000256" key="3">
    <source>
        <dbReference type="ARBA" id="ARBA00022638"/>
    </source>
</evidence>
<accession>A0ABT8GK68</accession>
<dbReference type="RefSeq" id="WP_301143780.1">
    <property type="nucleotide sequence ID" value="NZ_JAUHQA010000002.1"/>
</dbReference>
<dbReference type="EMBL" id="JAUHQA010000002">
    <property type="protein sequence ID" value="MDN4481843.1"/>
    <property type="molecule type" value="Genomic_DNA"/>
</dbReference>
<gene>
    <name evidence="8" type="ORF">QQX02_13010</name>
</gene>
<evidence type="ECO:0000256" key="7">
    <source>
        <dbReference type="RuleBase" id="RU003788"/>
    </source>
</evidence>
<reference evidence="8" key="1">
    <citation type="submission" date="2023-06" db="EMBL/GenBank/DDBJ databases">
        <title>Egi l300058.</title>
        <authorList>
            <person name="Gao L."/>
            <person name="Fang B.-Z."/>
            <person name="Li W.-J."/>
        </authorList>
    </citation>
    <scope>NUCLEOTIDE SEQUENCE</scope>
    <source>
        <strain evidence="8">EGI L300058</strain>
    </source>
</reference>
<comment type="caution">
    <text evidence="8">The sequence shown here is derived from an EMBL/GenBank/DDBJ whole genome shotgun (WGS) entry which is preliminary data.</text>
</comment>
<dbReference type="InterPro" id="IPR051018">
    <property type="entry name" value="Bacteriophage_GH24"/>
</dbReference>
<dbReference type="Gene3D" id="1.10.530.40">
    <property type="match status" value="1"/>
</dbReference>
<evidence type="ECO:0000313" key="9">
    <source>
        <dbReference type="Proteomes" id="UP001172708"/>
    </source>
</evidence>
<evidence type="ECO:0000256" key="4">
    <source>
        <dbReference type="ARBA" id="ARBA00022801"/>
    </source>
</evidence>
<keyword evidence="9" id="KW-1185">Reference proteome</keyword>
<dbReference type="HAMAP" id="MF_04110">
    <property type="entry name" value="ENDOLYSIN_T4"/>
    <property type="match status" value="1"/>
</dbReference>
<keyword evidence="6 7" id="KW-0326">Glycosidase</keyword>
<dbReference type="InterPro" id="IPR034690">
    <property type="entry name" value="Endolysin_T4_type"/>
</dbReference>
<keyword evidence="4 7" id="KW-0378">Hydrolase</keyword>
<dbReference type="CDD" id="cd00737">
    <property type="entry name" value="lyz_endolysin_autolysin"/>
    <property type="match status" value="1"/>
</dbReference>
<dbReference type="Pfam" id="PF00959">
    <property type="entry name" value="Phage_lysozyme"/>
    <property type="match status" value="1"/>
</dbReference>
<sequence>MNISERGLDLIRDFEKCRLKAYRDSGGRWTIGYGHTAGVREGDTITQAQADTFLKADVAATVHAVNGMVKVPVSQCQFDALVDFAFNCGANALMHSTLLKKLNAGDYDGAAAEFLRWDHDNGQRVAGLTKRRTADKTLFEAVA</sequence>
<dbReference type="PANTHER" id="PTHR38107:SF3">
    <property type="entry name" value="LYSOZYME RRRD-RELATED"/>
    <property type="match status" value="1"/>
</dbReference>